<dbReference type="EMBL" id="CAMXCT020003001">
    <property type="protein sequence ID" value="CAL1155193.1"/>
    <property type="molecule type" value="Genomic_DNA"/>
</dbReference>
<feature type="compositionally biased region" description="Acidic residues" evidence="1">
    <location>
        <begin position="388"/>
        <end position="400"/>
    </location>
</feature>
<protein>
    <submittedName>
        <fullName evidence="3">Uncharacterized protein</fullName>
    </submittedName>
</protein>
<keyword evidence="5" id="KW-1185">Reference proteome</keyword>
<gene>
    <name evidence="3" type="ORF">C1SCF055_LOCUS27823</name>
</gene>
<reference evidence="4 5" key="2">
    <citation type="submission" date="2024-05" db="EMBL/GenBank/DDBJ databases">
        <authorList>
            <person name="Chen Y."/>
            <person name="Shah S."/>
            <person name="Dougan E. K."/>
            <person name="Thang M."/>
            <person name="Chan C."/>
        </authorList>
    </citation>
    <scope>NUCLEOTIDE SEQUENCE [LARGE SCALE GENOMIC DNA]</scope>
</reference>
<proteinExistence type="predicted"/>
<feature type="chain" id="PRO_5043270940" evidence="2">
    <location>
        <begin position="24"/>
        <end position="853"/>
    </location>
</feature>
<evidence type="ECO:0000256" key="2">
    <source>
        <dbReference type="SAM" id="SignalP"/>
    </source>
</evidence>
<dbReference type="AlphaFoldDB" id="A0A9P1D1D5"/>
<evidence type="ECO:0000313" key="3">
    <source>
        <dbReference type="EMBL" id="CAI4001818.1"/>
    </source>
</evidence>
<feature type="signal peptide" evidence="2">
    <location>
        <begin position="1"/>
        <end position="23"/>
    </location>
</feature>
<accession>A0A9P1D1D5</accession>
<reference evidence="3" key="1">
    <citation type="submission" date="2022-10" db="EMBL/GenBank/DDBJ databases">
        <authorList>
            <person name="Chen Y."/>
            <person name="Dougan E. K."/>
            <person name="Chan C."/>
            <person name="Rhodes N."/>
            <person name="Thang M."/>
        </authorList>
    </citation>
    <scope>NUCLEOTIDE SEQUENCE</scope>
</reference>
<organism evidence="3">
    <name type="scientific">Cladocopium goreaui</name>
    <dbReference type="NCBI Taxonomy" id="2562237"/>
    <lineage>
        <taxon>Eukaryota</taxon>
        <taxon>Sar</taxon>
        <taxon>Alveolata</taxon>
        <taxon>Dinophyceae</taxon>
        <taxon>Suessiales</taxon>
        <taxon>Symbiodiniaceae</taxon>
        <taxon>Cladocopium</taxon>
    </lineage>
</organism>
<sequence>MASEDQAFAFNLLACLLVQNACAFQRRIVDPVGLAPVCLLALARVRYDIRDSKRQELATNLLSAPAHSLDINSLKIIKAFKEDLTLAKDTGRLGLRLFCTLKALRRMWKPSVIEQERLNKQLSLMGERAPGSSLDLLSARLALKYHLGAAGFREQQLQHAKERLQSKTKKWSTMRPVAASVMGKCVDHWSDGISLLSGDARFADTPAPDWCPSKADVRQWTPVLDPRTQDAEKTVYSVAAAAINRRLFKYWMGKASDCSKSGQNLFCGVAMVAGNFEQSRPLNLPDNTDIYIFGEAVNRSVRIVGGAWQNQQVNLRRPWTFGWAANVFLERLRALSSTTSAADAGTTAASNSMQVMVLQDPDPQQKRRRKRTKDSDSSPGSDSKSDESDSDDSDQGDDNDSDGRDDFDTGQPSSSTSSFLQSAEGRACLSNLFFGDGSDDPENAIDELIQEGFEMNKQNSSLPADIQDLEAEEESFAREAAEESGLDLVAARETAMIQKECEKLKAQIQSQSVSPVVEANIAASIADQIRGGMMPEEAAEEAMLNQESMLGNVSIEHVGANASAESGAANPASLPRPMQFETAFSHWFDQCLTSLQALLDRKQALETRSVGEKGELSLVHGHIQGAKASSEDSKEIQESIFWVHWREAERRSGRPASLDKENRVVCIVATGALREPKDYSAASVIHPAIGVRMERTRGYRGGLRPQVPQNVIRLRDMWQAALVARDSDSSLTFGATDLDGSFGECFICNTGAGEALVAEGVAADVVSKCSLCLLPYHGRCASEILDHVSKSADMANFSFPEDVDIAALDPPDVFTSIDGGRGSTRTSGCMYWLSVAVFVFSVLSLQLCTLAKD</sequence>
<feature type="region of interest" description="Disordered" evidence="1">
    <location>
        <begin position="345"/>
        <end position="421"/>
    </location>
</feature>
<evidence type="ECO:0000256" key="1">
    <source>
        <dbReference type="SAM" id="MobiDB-lite"/>
    </source>
</evidence>
<keyword evidence="2" id="KW-0732">Signal</keyword>
<evidence type="ECO:0000313" key="5">
    <source>
        <dbReference type="Proteomes" id="UP001152797"/>
    </source>
</evidence>
<comment type="caution">
    <text evidence="3">The sequence shown here is derived from an EMBL/GenBank/DDBJ whole genome shotgun (WGS) entry which is preliminary data.</text>
</comment>
<dbReference type="EMBL" id="CAMXCT030003001">
    <property type="protein sequence ID" value="CAL4789130.1"/>
    <property type="molecule type" value="Genomic_DNA"/>
</dbReference>
<dbReference type="OrthoDB" id="489882at2759"/>
<evidence type="ECO:0000313" key="4">
    <source>
        <dbReference type="EMBL" id="CAL4789130.1"/>
    </source>
</evidence>
<name>A0A9P1D1D5_9DINO</name>
<dbReference type="EMBL" id="CAMXCT010003001">
    <property type="protein sequence ID" value="CAI4001818.1"/>
    <property type="molecule type" value="Genomic_DNA"/>
</dbReference>
<dbReference type="Proteomes" id="UP001152797">
    <property type="component" value="Unassembled WGS sequence"/>
</dbReference>